<gene>
    <name evidence="18" type="primary">POLA1</name>
</gene>
<dbReference type="PANTHER" id="PTHR45861:SF1">
    <property type="entry name" value="DNA POLYMERASE ALPHA CATALYTIC SUBUNIT"/>
    <property type="match status" value="1"/>
</dbReference>
<comment type="subcellular location">
    <subcellularLocation>
        <location evidence="1">Nucleus</location>
    </subcellularLocation>
</comment>
<dbReference type="CDD" id="cd05532">
    <property type="entry name" value="POLBc_alpha"/>
    <property type="match status" value="1"/>
</dbReference>
<evidence type="ECO:0000256" key="12">
    <source>
        <dbReference type="RuleBase" id="RU000442"/>
    </source>
</evidence>
<dbReference type="FunFam" id="3.30.420.10:FF:000018">
    <property type="entry name" value="DNA polymerase"/>
    <property type="match status" value="1"/>
</dbReference>
<keyword evidence="19" id="KW-1185">Reference proteome</keyword>
<name>A0A6I8NLS4_ORNAN</name>
<dbReference type="Pfam" id="PF00136">
    <property type="entry name" value="DNA_pol_B"/>
    <property type="match status" value="1"/>
</dbReference>
<evidence type="ECO:0000313" key="18">
    <source>
        <dbReference type="Ensembl" id="ENSOANP00000042057.1"/>
    </source>
</evidence>
<feature type="compositionally biased region" description="Basic residues" evidence="13">
    <location>
        <begin position="37"/>
        <end position="46"/>
    </location>
</feature>
<dbReference type="InterPro" id="IPR024647">
    <property type="entry name" value="DNA_pol_a_cat_su_N"/>
</dbReference>
<dbReference type="PROSITE" id="PS00116">
    <property type="entry name" value="DNA_POLYMERASE_B"/>
    <property type="match status" value="1"/>
</dbReference>
<reference evidence="18" key="2">
    <citation type="submission" date="2025-08" db="UniProtKB">
        <authorList>
            <consortium name="Ensembl"/>
        </authorList>
    </citation>
    <scope>IDENTIFICATION</scope>
    <source>
        <strain evidence="18">Glennie</strain>
    </source>
</reference>
<evidence type="ECO:0000256" key="7">
    <source>
        <dbReference type="ARBA" id="ARBA00022771"/>
    </source>
</evidence>
<evidence type="ECO:0000256" key="8">
    <source>
        <dbReference type="ARBA" id="ARBA00022833"/>
    </source>
</evidence>
<dbReference type="NCBIfam" id="TIGR00592">
    <property type="entry name" value="pol2"/>
    <property type="match status" value="1"/>
</dbReference>
<dbReference type="Gene3D" id="1.10.3200.20">
    <property type="entry name" value="DNA Polymerase alpha, zinc finger"/>
    <property type="match status" value="1"/>
</dbReference>
<keyword evidence="3 12" id="KW-0808">Transferase</keyword>
<dbReference type="SUPFAM" id="SSF56672">
    <property type="entry name" value="DNA/RNA polymerases"/>
    <property type="match status" value="1"/>
</dbReference>
<dbReference type="EC" id="2.7.7.7" evidence="12"/>
<keyword evidence="10 12" id="KW-0238">DNA-binding</keyword>
<feature type="region of interest" description="Disordered" evidence="13">
    <location>
        <begin position="800"/>
        <end position="829"/>
    </location>
</feature>
<dbReference type="Pfam" id="PF12254">
    <property type="entry name" value="DNA_pol_alpha_N"/>
    <property type="match status" value="1"/>
</dbReference>
<proteinExistence type="inferred from homology"/>
<feature type="region of interest" description="Disordered" evidence="13">
    <location>
        <begin position="180"/>
        <end position="277"/>
    </location>
</feature>
<dbReference type="GO" id="GO:0003697">
    <property type="term" value="F:single-stranded DNA binding"/>
    <property type="evidence" value="ECO:0000318"/>
    <property type="project" value="GO_Central"/>
</dbReference>
<dbReference type="GO" id="GO:0008270">
    <property type="term" value="F:zinc ion binding"/>
    <property type="evidence" value="ECO:0007669"/>
    <property type="project" value="UniProtKB-KW"/>
</dbReference>
<dbReference type="Gene3D" id="1.10.287.690">
    <property type="entry name" value="Helix hairpin bin"/>
    <property type="match status" value="1"/>
</dbReference>
<evidence type="ECO:0000256" key="9">
    <source>
        <dbReference type="ARBA" id="ARBA00022932"/>
    </source>
</evidence>
<dbReference type="FunFam" id="1.10.287.690:FF:000003">
    <property type="entry name" value="DNA polymerase"/>
    <property type="match status" value="1"/>
</dbReference>
<evidence type="ECO:0000259" key="16">
    <source>
        <dbReference type="Pfam" id="PF08996"/>
    </source>
</evidence>
<dbReference type="Gene3D" id="3.30.420.10">
    <property type="entry name" value="Ribonuclease H-like superfamily/Ribonuclease H"/>
    <property type="match status" value="1"/>
</dbReference>
<dbReference type="Gene3D" id="3.30.70.2820">
    <property type="match status" value="1"/>
</dbReference>
<dbReference type="InParanoid" id="A0A6I8NLS4"/>
<keyword evidence="8" id="KW-0862">Zinc</keyword>
<dbReference type="GO" id="GO:0003887">
    <property type="term" value="F:DNA-directed DNA polymerase activity"/>
    <property type="evidence" value="ECO:0000318"/>
    <property type="project" value="GO_Central"/>
</dbReference>
<dbReference type="Proteomes" id="UP000002279">
    <property type="component" value="Chromosome 15"/>
</dbReference>
<dbReference type="Gene3D" id="2.40.50.730">
    <property type="match status" value="1"/>
</dbReference>
<dbReference type="Pfam" id="PF03104">
    <property type="entry name" value="DNA_pol_B_exo1"/>
    <property type="match status" value="1"/>
</dbReference>
<dbReference type="SUPFAM" id="SSF90234">
    <property type="entry name" value="Zinc finger domain of DNA polymerase-alpha"/>
    <property type="match status" value="1"/>
</dbReference>
<dbReference type="FunFam" id="3.90.1600.10:FF:000022">
    <property type="entry name" value="DNA polymerase"/>
    <property type="match status" value="1"/>
</dbReference>
<dbReference type="InterPro" id="IPR017964">
    <property type="entry name" value="DNA-dir_DNA_pol_B_CS"/>
</dbReference>
<feature type="domain" description="DNA-directed DNA polymerase family B multifunctional" evidence="14">
    <location>
        <begin position="768"/>
        <end position="1083"/>
    </location>
</feature>
<dbReference type="Ensembl" id="ENSOANT00000068673.1">
    <property type="protein sequence ID" value="ENSOANP00000042057.1"/>
    <property type="gene ID" value="ENSOANG00000049395.1"/>
</dbReference>
<feature type="compositionally biased region" description="Low complexity" evidence="13">
    <location>
        <begin position="1169"/>
        <end position="1189"/>
    </location>
</feature>
<feature type="compositionally biased region" description="Low complexity" evidence="13">
    <location>
        <begin position="1"/>
        <end position="10"/>
    </location>
</feature>
<dbReference type="InterPro" id="IPR045846">
    <property type="entry name" value="POLBc_alpha"/>
</dbReference>
<dbReference type="InterPro" id="IPR038256">
    <property type="entry name" value="Pol_alpha_znc_sf"/>
</dbReference>
<evidence type="ECO:0000256" key="3">
    <source>
        <dbReference type="ARBA" id="ARBA00022679"/>
    </source>
</evidence>
<feature type="region of interest" description="Disordered" evidence="13">
    <location>
        <begin position="1"/>
        <end position="50"/>
    </location>
</feature>
<evidence type="ECO:0000256" key="2">
    <source>
        <dbReference type="ARBA" id="ARBA00005755"/>
    </source>
</evidence>
<keyword evidence="9 12" id="KW-0239">DNA-directed DNA polymerase</keyword>
<dbReference type="GO" id="GO:0006272">
    <property type="term" value="P:leading strand elongation"/>
    <property type="evidence" value="ECO:0000318"/>
    <property type="project" value="GO_Central"/>
</dbReference>
<dbReference type="SMART" id="SM00486">
    <property type="entry name" value="POLBc"/>
    <property type="match status" value="1"/>
</dbReference>
<evidence type="ECO:0000259" key="15">
    <source>
        <dbReference type="Pfam" id="PF03104"/>
    </source>
</evidence>
<dbReference type="Pfam" id="PF08996">
    <property type="entry name" value="zf-DNA_Pol"/>
    <property type="match status" value="1"/>
</dbReference>
<feature type="region of interest" description="Disordered" evidence="13">
    <location>
        <begin position="879"/>
        <end position="898"/>
    </location>
</feature>
<sequence>MKTASPTWDDPIPPCPPQRSERCSAPGPDAGGFAASRSRREKRSARGRREALERLKKAKAGEKLKYEVEELTSVYDEVDEDQYSRMVQARQDDDWIVDDDGIGYVEDGREIFDEELEDDAPDSRKGQKAVPKERENAKKPAVSKPNDIKSMFVASAGKRASDKAVDLSKDDLLGDILQDLNAEVPRPTPPPVVALKKKRPAGASPNPSSALPSEVRSGGRPGAGPRLPRDGFLPVSVRLSPEPRPGEAERLPPPPGSSGAAGTGTRVLPAPRTGVSPLSRAAPRRVRLLRGADPPDVSCWDEMEPGDGGPPAAEVRAGCAGLPLAVGADGDPVFQFYWLDAYEDQHNQPGVVFLFGKVWIEAAGAHVSCCVTVKNIERTLYLLPREKQVDLATGRDTADPVTMKDVYEEFDEKVAVRYKIMKFKSRKVEKNYAFEIPDVPARSDYLEVRYSAELPQLPQDLQGETFSRVFGTNTSGLELFLTSRKIKGPCWLEVRNPQPSNPPVSWCRAEAAAPRPDALSVVRDAAPPPLVVMSLSLRTVPNAKTHRHEVMAVAGLVHHGFPLDKAPPQPPFQSHFCAVSKPDDCVFPYDFREAIDGKKAKIEVAATERTLLGFFLAKVHKIDPDVIVGHGIYGFDLEVLLQRIGACRVPHWSKIGRLKRSAVPKLGGRGGFAERTAACGRLICDVEVSARELIRCKSYHLSELVRQVLKTERVAIPPENLRNLYGDSPHLLYLLENAWKDARFVLQIMCELNVLPLALQITNIAGNVMSRTLMGGRSERNEFLLLHAFYENNYVVPDRRTFRKPQRRPGDGEEDVEGDPGQPGKGRKKAAYAGGLVLDPKVGFYDKFVLLLDFNSLYPSIIQEFNICFTTVQRVAAEVRPSPPDGDPEEVPELPDPDLEMGILPREIRKLVERRRQVKQLMKRQDLNPDLLLQYDIRQKALKLTANSMYGCLGFPYGRFYAKPLAALVTYKGREILMRTKELVQKMNLEVIYGDTDSIMINTNSADLDEVFKLGNKVKSEVNRLYRRLEIDVDGVFKSLLLLKKKKYAALVVEPTADGRYATRRELKGLDVVRRDWCDLAKDPGLGRRRARVRIPAPPRVGRVTAGGALHFSGPRSPHLENGGRPRAPRGTTRSPRTSPGAQNGAGRGASAQRTPPSALPSSEPGLHPSPRWAGPGRAAAPGRSPSPGRSGGRAGRVPCRPVPVVVSPRLGLDPSQFRAQRYRRDEGGDVPIGGPAQLTDEERYKDCDRFRFPCPNCGTENVYDGVFDGSGFQMQPSLERCGNPACDVSTLTFTTQLINRLILDVRRHIRKYYGGWLICEEPTCQHRTRRVPVQFSRSGPVCPACRKATLKQEYSDKALYTQLCFYRFIFDVDYAQEKLITEQEKGTLKYCNYPGEVSAEYRRIKSAVDKFLSRSGYSEVNLGKLFADCTLKPPKEA</sequence>
<dbReference type="GO" id="GO:0003688">
    <property type="term" value="F:DNA replication origin binding"/>
    <property type="evidence" value="ECO:0000318"/>
    <property type="project" value="GO_Central"/>
</dbReference>
<dbReference type="GO" id="GO:0003682">
    <property type="term" value="F:chromatin binding"/>
    <property type="evidence" value="ECO:0000318"/>
    <property type="project" value="GO_Central"/>
</dbReference>
<evidence type="ECO:0000256" key="11">
    <source>
        <dbReference type="ARBA" id="ARBA00023242"/>
    </source>
</evidence>
<keyword evidence="6" id="KW-0479">Metal-binding</keyword>
<dbReference type="FunFam" id="3.90.1600.10:FF:000023">
    <property type="entry name" value="DNA polymerase"/>
    <property type="match status" value="1"/>
</dbReference>
<dbReference type="InterPro" id="IPR043502">
    <property type="entry name" value="DNA/RNA_pol_sf"/>
</dbReference>
<keyword evidence="5 12" id="KW-0235">DNA replication</keyword>
<dbReference type="GO" id="GO:0000166">
    <property type="term" value="F:nucleotide binding"/>
    <property type="evidence" value="ECO:0007669"/>
    <property type="project" value="InterPro"/>
</dbReference>
<dbReference type="InterPro" id="IPR036397">
    <property type="entry name" value="RNaseH_sf"/>
</dbReference>
<feature type="domain" description="DNA-directed DNA polymerase family B exonuclease" evidence="15">
    <location>
        <begin position="468"/>
        <end position="703"/>
    </location>
</feature>
<dbReference type="PANTHER" id="PTHR45861">
    <property type="entry name" value="DNA POLYMERASE ALPHA CATALYTIC SUBUNIT"/>
    <property type="match status" value="1"/>
</dbReference>
<dbReference type="GO" id="GO:1902975">
    <property type="term" value="P:mitotic DNA replication initiation"/>
    <property type="evidence" value="ECO:0007669"/>
    <property type="project" value="InterPro"/>
</dbReference>
<comment type="similarity">
    <text evidence="2 12">Belongs to the DNA polymerase type-B family.</text>
</comment>
<evidence type="ECO:0000256" key="13">
    <source>
        <dbReference type="SAM" id="MobiDB-lite"/>
    </source>
</evidence>
<evidence type="ECO:0000259" key="14">
    <source>
        <dbReference type="Pfam" id="PF00136"/>
    </source>
</evidence>
<evidence type="ECO:0000256" key="10">
    <source>
        <dbReference type="ARBA" id="ARBA00023125"/>
    </source>
</evidence>
<feature type="domain" description="DNA polymerase alpha catalytic subunit N-terminal" evidence="17">
    <location>
        <begin position="52"/>
        <end position="113"/>
    </location>
</feature>
<dbReference type="Bgee" id="ENSOANG00000049395">
    <property type="expression patterns" value="Expressed in fibroblast and 7 other cell types or tissues"/>
</dbReference>
<protein>
    <recommendedName>
        <fullName evidence="12">DNA polymerase</fullName>
        <ecNumber evidence="12">2.7.7.7</ecNumber>
    </recommendedName>
</protein>
<dbReference type="SUPFAM" id="SSF53098">
    <property type="entry name" value="Ribonuclease H-like"/>
    <property type="match status" value="1"/>
</dbReference>
<dbReference type="FunCoup" id="A0A6I8NLS4">
    <property type="interactions" value="3195"/>
</dbReference>
<evidence type="ECO:0000256" key="5">
    <source>
        <dbReference type="ARBA" id="ARBA00022705"/>
    </source>
</evidence>
<evidence type="ECO:0000259" key="17">
    <source>
        <dbReference type="Pfam" id="PF12254"/>
    </source>
</evidence>
<evidence type="ECO:0000256" key="4">
    <source>
        <dbReference type="ARBA" id="ARBA00022695"/>
    </source>
</evidence>
<feature type="compositionally biased region" description="Low complexity" evidence="13">
    <location>
        <begin position="1125"/>
        <end position="1141"/>
    </location>
</feature>
<comment type="catalytic activity">
    <reaction evidence="12">
        <text>DNA(n) + a 2'-deoxyribonucleoside 5'-triphosphate = DNA(n+1) + diphosphate</text>
        <dbReference type="Rhea" id="RHEA:22508"/>
        <dbReference type="Rhea" id="RHEA-COMP:17339"/>
        <dbReference type="Rhea" id="RHEA-COMP:17340"/>
        <dbReference type="ChEBI" id="CHEBI:33019"/>
        <dbReference type="ChEBI" id="CHEBI:61560"/>
        <dbReference type="ChEBI" id="CHEBI:173112"/>
        <dbReference type="EC" id="2.7.7.7"/>
    </reaction>
</comment>
<dbReference type="FunFam" id="3.30.70.2820:FF:000001">
    <property type="entry name" value="DNA polymerase"/>
    <property type="match status" value="1"/>
</dbReference>
<dbReference type="GO" id="GO:0005658">
    <property type="term" value="C:alpha DNA polymerase:primase complex"/>
    <property type="evidence" value="ECO:0000318"/>
    <property type="project" value="GO_Central"/>
</dbReference>
<dbReference type="InterPro" id="IPR006134">
    <property type="entry name" value="DNA-dir_DNA_pol_B_multi_dom"/>
</dbReference>
<dbReference type="InterPro" id="IPR012337">
    <property type="entry name" value="RNaseH-like_sf"/>
</dbReference>
<feature type="compositionally biased region" description="Low complexity" evidence="13">
    <location>
        <begin position="1196"/>
        <end position="1212"/>
    </location>
</feature>
<dbReference type="InterPro" id="IPR015088">
    <property type="entry name" value="Znf_DNA-dir_DNA_pol_B_alpha"/>
</dbReference>
<keyword evidence="7" id="KW-0863">Zinc-finger</keyword>
<dbReference type="Gene3D" id="1.10.132.60">
    <property type="entry name" value="DNA polymerase family B, C-terminal domain"/>
    <property type="match status" value="1"/>
</dbReference>
<dbReference type="InterPro" id="IPR023211">
    <property type="entry name" value="DNA_pol_palm_dom_sf"/>
</dbReference>
<evidence type="ECO:0000313" key="19">
    <source>
        <dbReference type="Proteomes" id="UP000002279"/>
    </source>
</evidence>
<feature type="region of interest" description="Disordered" evidence="13">
    <location>
        <begin position="1097"/>
        <end position="1212"/>
    </location>
</feature>
<dbReference type="InterPro" id="IPR006172">
    <property type="entry name" value="DNA-dir_DNA_pol_B"/>
</dbReference>
<dbReference type="FunFam" id="1.10.3200.20:FF:000001">
    <property type="entry name" value="DNA polymerase"/>
    <property type="match status" value="1"/>
</dbReference>
<feature type="domain" description="Zinc finger DNA-directed DNA polymerase family B alpha" evidence="16">
    <location>
        <begin position="1238"/>
        <end position="1427"/>
    </location>
</feature>
<dbReference type="PRINTS" id="PR00106">
    <property type="entry name" value="DNAPOLB"/>
</dbReference>
<dbReference type="GO" id="GO:0006273">
    <property type="term" value="P:lagging strand elongation"/>
    <property type="evidence" value="ECO:0000318"/>
    <property type="project" value="GO_Central"/>
</dbReference>
<feature type="compositionally biased region" description="Acidic residues" evidence="13">
    <location>
        <begin position="886"/>
        <end position="898"/>
    </location>
</feature>
<feature type="region of interest" description="Disordered" evidence="13">
    <location>
        <begin position="108"/>
        <end position="149"/>
    </location>
</feature>
<keyword evidence="4 12" id="KW-0548">Nucleotidyltransferase</keyword>
<dbReference type="OMA" id="MTKMNVG"/>
<accession>A0A6I8NLS4</accession>
<dbReference type="GO" id="GO:0005829">
    <property type="term" value="C:cytosol"/>
    <property type="evidence" value="ECO:0007669"/>
    <property type="project" value="Ensembl"/>
</dbReference>
<organism evidence="18 19">
    <name type="scientific">Ornithorhynchus anatinus</name>
    <name type="common">Duckbill platypus</name>
    <dbReference type="NCBI Taxonomy" id="9258"/>
    <lineage>
        <taxon>Eukaryota</taxon>
        <taxon>Metazoa</taxon>
        <taxon>Chordata</taxon>
        <taxon>Craniata</taxon>
        <taxon>Vertebrata</taxon>
        <taxon>Euteleostomi</taxon>
        <taxon>Mammalia</taxon>
        <taxon>Monotremata</taxon>
        <taxon>Ornithorhynchidae</taxon>
        <taxon>Ornithorhynchus</taxon>
    </lineage>
</organism>
<evidence type="ECO:0000256" key="1">
    <source>
        <dbReference type="ARBA" id="ARBA00004123"/>
    </source>
</evidence>
<keyword evidence="11" id="KW-0539">Nucleus</keyword>
<evidence type="ECO:0000256" key="6">
    <source>
        <dbReference type="ARBA" id="ARBA00022723"/>
    </source>
</evidence>
<feature type="compositionally biased region" description="Basic and acidic residues" evidence="13">
    <location>
        <begin position="121"/>
        <end position="138"/>
    </location>
</feature>
<dbReference type="CDD" id="cd05776">
    <property type="entry name" value="DNA_polB_alpha_exo"/>
    <property type="match status" value="1"/>
</dbReference>
<dbReference type="InterPro" id="IPR006133">
    <property type="entry name" value="DNA-dir_DNA_pol_B_exonuc"/>
</dbReference>
<reference evidence="18 19" key="1">
    <citation type="journal article" date="2008" name="Nature">
        <title>Genome analysis of the platypus reveals unique signatures of evolution.</title>
        <authorList>
            <person name="Warren W.C."/>
            <person name="Hillier L.W."/>
            <person name="Marshall Graves J.A."/>
            <person name="Birney E."/>
            <person name="Ponting C.P."/>
            <person name="Grutzner F."/>
            <person name="Belov K."/>
            <person name="Miller W."/>
            <person name="Clarke L."/>
            <person name="Chinwalla A.T."/>
            <person name="Yang S.P."/>
            <person name="Heger A."/>
            <person name="Locke D.P."/>
            <person name="Miethke P."/>
            <person name="Waters P.D."/>
            <person name="Veyrunes F."/>
            <person name="Fulton L."/>
            <person name="Fulton B."/>
            <person name="Graves T."/>
            <person name="Wallis J."/>
            <person name="Puente X.S."/>
            <person name="Lopez-Otin C."/>
            <person name="Ordonez G.R."/>
            <person name="Eichler E.E."/>
            <person name="Chen L."/>
            <person name="Cheng Z."/>
            <person name="Deakin J.E."/>
            <person name="Alsop A."/>
            <person name="Thompson K."/>
            <person name="Kirby P."/>
            <person name="Papenfuss A.T."/>
            <person name="Wakefield M.J."/>
            <person name="Olender T."/>
            <person name="Lancet D."/>
            <person name="Huttley G.A."/>
            <person name="Smit A.F."/>
            <person name="Pask A."/>
            <person name="Temple-Smith P."/>
            <person name="Batzer M.A."/>
            <person name="Walker J.A."/>
            <person name="Konkel M.K."/>
            <person name="Harris R.S."/>
            <person name="Whittington C.M."/>
            <person name="Wong E.S."/>
            <person name="Gemmell N.J."/>
            <person name="Buschiazzo E."/>
            <person name="Vargas Jentzsch I.M."/>
            <person name="Merkel A."/>
            <person name="Schmitz J."/>
            <person name="Zemann A."/>
            <person name="Churakov G."/>
            <person name="Kriegs J.O."/>
            <person name="Brosius J."/>
            <person name="Murchison E.P."/>
            <person name="Sachidanandam R."/>
            <person name="Smith C."/>
            <person name="Hannon G.J."/>
            <person name="Tsend-Ayush E."/>
            <person name="McMillan D."/>
            <person name="Attenborough R."/>
            <person name="Rens W."/>
            <person name="Ferguson-Smith M."/>
            <person name="Lefevre C.M."/>
            <person name="Sharp J.A."/>
            <person name="Nicholas K.R."/>
            <person name="Ray D.A."/>
            <person name="Kube M."/>
            <person name="Reinhardt R."/>
            <person name="Pringle T.H."/>
            <person name="Taylor J."/>
            <person name="Jones R.C."/>
            <person name="Nixon B."/>
            <person name="Dacheux J.L."/>
            <person name="Niwa H."/>
            <person name="Sekita Y."/>
            <person name="Huang X."/>
            <person name="Stark A."/>
            <person name="Kheradpour P."/>
            <person name="Kellis M."/>
            <person name="Flicek P."/>
            <person name="Chen Y."/>
            <person name="Webber C."/>
            <person name="Hardison R."/>
            <person name="Nelson J."/>
            <person name="Hallsworth-Pepin K."/>
            <person name="Delehaunty K."/>
            <person name="Markovic C."/>
            <person name="Minx P."/>
            <person name="Feng Y."/>
            <person name="Kremitzki C."/>
            <person name="Mitreva M."/>
            <person name="Glasscock J."/>
            <person name="Wylie T."/>
            <person name="Wohldmann P."/>
            <person name="Thiru P."/>
            <person name="Nhan M.N."/>
            <person name="Pohl C.S."/>
            <person name="Smith S.M."/>
            <person name="Hou S."/>
            <person name="Nefedov M."/>
            <person name="de Jong P.J."/>
            <person name="Renfree M.B."/>
            <person name="Mardis E.R."/>
            <person name="Wilson R.K."/>
        </authorList>
    </citation>
    <scope>NUCLEOTIDE SEQUENCE [LARGE SCALE GENOMIC DNA]</scope>
    <source>
        <strain evidence="18 19">Glennie</strain>
    </source>
</reference>
<dbReference type="GeneTree" id="ENSGT00550000074891"/>
<dbReference type="Gene3D" id="3.90.1600.10">
    <property type="entry name" value="Palm domain of DNA polymerase"/>
    <property type="match status" value="1"/>
</dbReference>
<reference evidence="18" key="3">
    <citation type="submission" date="2025-09" db="UniProtKB">
        <authorList>
            <consortium name="Ensembl"/>
        </authorList>
    </citation>
    <scope>IDENTIFICATION</scope>
    <source>
        <strain evidence="18">Glennie</strain>
    </source>
</reference>
<dbReference type="InterPro" id="IPR042087">
    <property type="entry name" value="DNA_pol_B_thumb"/>
</dbReference>